<dbReference type="PROSITE" id="PS50109">
    <property type="entry name" value="HIS_KIN"/>
    <property type="match status" value="1"/>
</dbReference>
<dbReference type="CDD" id="cd16917">
    <property type="entry name" value="HATPase_UhpB-NarQ-NarX-like"/>
    <property type="match status" value="1"/>
</dbReference>
<dbReference type="CDD" id="cd00130">
    <property type="entry name" value="PAS"/>
    <property type="match status" value="2"/>
</dbReference>
<dbReference type="GO" id="GO:0051539">
    <property type="term" value="F:4 iron, 4 sulfur cluster binding"/>
    <property type="evidence" value="ECO:0007669"/>
    <property type="project" value="UniProtKB-KW"/>
</dbReference>
<evidence type="ECO:0000256" key="16">
    <source>
        <dbReference type="SAM" id="Coils"/>
    </source>
</evidence>
<keyword evidence="7" id="KW-0963">Cytoplasm</keyword>
<dbReference type="Pfam" id="PF07730">
    <property type="entry name" value="HisKA_3"/>
    <property type="match status" value="1"/>
</dbReference>
<organism evidence="20">
    <name type="scientific">Desulfobacca acetoxidans</name>
    <dbReference type="NCBI Taxonomy" id="60893"/>
    <lineage>
        <taxon>Bacteria</taxon>
        <taxon>Pseudomonadati</taxon>
        <taxon>Thermodesulfobacteriota</taxon>
        <taxon>Desulfobaccia</taxon>
        <taxon>Desulfobaccales</taxon>
        <taxon>Desulfobaccaceae</taxon>
        <taxon>Desulfobacca</taxon>
    </lineage>
</organism>
<feature type="domain" description="PAS" evidence="18">
    <location>
        <begin position="424"/>
        <end position="494"/>
    </location>
</feature>
<evidence type="ECO:0000256" key="7">
    <source>
        <dbReference type="ARBA" id="ARBA00022490"/>
    </source>
</evidence>
<dbReference type="GO" id="GO:0005737">
    <property type="term" value="C:cytoplasm"/>
    <property type="evidence" value="ECO:0007669"/>
    <property type="project" value="UniProtKB-SubCell"/>
</dbReference>
<dbReference type="AlphaFoldDB" id="A0A7C3UWA0"/>
<accession>A0A7C3UWA0</accession>
<dbReference type="InterPro" id="IPR035965">
    <property type="entry name" value="PAS-like_dom_sf"/>
</dbReference>
<dbReference type="GO" id="GO:0016020">
    <property type="term" value="C:membrane"/>
    <property type="evidence" value="ECO:0007669"/>
    <property type="project" value="InterPro"/>
</dbReference>
<name>A0A7C3UWA0_9BACT</name>
<evidence type="ECO:0000313" key="20">
    <source>
        <dbReference type="EMBL" id="HGF33076.1"/>
    </source>
</evidence>
<dbReference type="SUPFAM" id="SSF55785">
    <property type="entry name" value="PYP-like sensor domain (PAS domain)"/>
    <property type="match status" value="2"/>
</dbReference>
<evidence type="ECO:0000256" key="4">
    <source>
        <dbReference type="ARBA" id="ARBA00012438"/>
    </source>
</evidence>
<comment type="function">
    <text evidence="14">Member of the two-component regulatory system NreB/NreC involved in the control of dissimilatory nitrate/nitrite reduction in response to oxygen. NreB functions as a direct oxygen sensor histidine kinase which is autophosphorylated, in the absence of oxygen, probably at the conserved histidine residue, and transfers its phosphate group probably to a conserved aspartate residue of NreC. NreB/NreC activates the expression of the nitrate (narGHJI) and nitrite (nir) reductase operons, as well as the putative nitrate transporter gene narT.</text>
</comment>
<keyword evidence="8" id="KW-0808">Transferase</keyword>
<evidence type="ECO:0000256" key="11">
    <source>
        <dbReference type="ARBA" id="ARBA00023004"/>
    </source>
</evidence>
<dbReference type="GO" id="GO:0006355">
    <property type="term" value="P:regulation of DNA-templated transcription"/>
    <property type="evidence" value="ECO:0007669"/>
    <property type="project" value="InterPro"/>
</dbReference>
<dbReference type="InterPro" id="IPR003594">
    <property type="entry name" value="HATPase_dom"/>
</dbReference>
<dbReference type="SMART" id="SM00086">
    <property type="entry name" value="PAC"/>
    <property type="match status" value="2"/>
</dbReference>
<dbReference type="GO" id="GO:0046983">
    <property type="term" value="F:protein dimerization activity"/>
    <property type="evidence" value="ECO:0007669"/>
    <property type="project" value="InterPro"/>
</dbReference>
<comment type="catalytic activity">
    <reaction evidence="1">
        <text>ATP + protein L-histidine = ADP + protein N-phospho-L-histidine.</text>
        <dbReference type="EC" id="2.7.13.3"/>
    </reaction>
</comment>
<evidence type="ECO:0000256" key="8">
    <source>
        <dbReference type="ARBA" id="ARBA00022679"/>
    </source>
</evidence>
<dbReference type="InterPro" id="IPR013655">
    <property type="entry name" value="PAS_fold_3"/>
</dbReference>
<dbReference type="EC" id="2.7.13.3" evidence="4"/>
<reference evidence="20" key="1">
    <citation type="journal article" date="2020" name="mSystems">
        <title>Genome- and Community-Level Interaction Insights into Carbon Utilization and Element Cycling Functions of Hydrothermarchaeota in Hydrothermal Sediment.</title>
        <authorList>
            <person name="Zhou Z."/>
            <person name="Liu Y."/>
            <person name="Xu W."/>
            <person name="Pan J."/>
            <person name="Luo Z.H."/>
            <person name="Li M."/>
        </authorList>
    </citation>
    <scope>NUCLEOTIDE SEQUENCE [LARGE SCALE GENOMIC DNA]</scope>
    <source>
        <strain evidence="20">SpSt-897</strain>
    </source>
</reference>
<dbReference type="InterPro" id="IPR005467">
    <property type="entry name" value="His_kinase_dom"/>
</dbReference>
<dbReference type="InterPro" id="IPR000014">
    <property type="entry name" value="PAS"/>
</dbReference>
<dbReference type="SMART" id="SM00091">
    <property type="entry name" value="PAS"/>
    <property type="match status" value="2"/>
</dbReference>
<evidence type="ECO:0000256" key="6">
    <source>
        <dbReference type="ARBA" id="ARBA00022485"/>
    </source>
</evidence>
<dbReference type="InterPro" id="IPR036890">
    <property type="entry name" value="HATPase_C_sf"/>
</dbReference>
<keyword evidence="10" id="KW-0418">Kinase</keyword>
<evidence type="ECO:0000256" key="1">
    <source>
        <dbReference type="ARBA" id="ARBA00000085"/>
    </source>
</evidence>
<dbReference type="InterPro" id="IPR001610">
    <property type="entry name" value="PAC"/>
</dbReference>
<evidence type="ECO:0000256" key="13">
    <source>
        <dbReference type="ARBA" id="ARBA00023014"/>
    </source>
</evidence>
<proteinExistence type="predicted"/>
<feature type="coiled-coil region" evidence="16">
    <location>
        <begin position="541"/>
        <end position="568"/>
    </location>
</feature>
<dbReference type="PROSITE" id="PS50113">
    <property type="entry name" value="PAC"/>
    <property type="match status" value="1"/>
</dbReference>
<evidence type="ECO:0000256" key="3">
    <source>
        <dbReference type="ARBA" id="ARBA00004496"/>
    </source>
</evidence>
<evidence type="ECO:0000259" key="19">
    <source>
        <dbReference type="PROSITE" id="PS50113"/>
    </source>
</evidence>
<evidence type="ECO:0000256" key="12">
    <source>
        <dbReference type="ARBA" id="ARBA00023012"/>
    </source>
</evidence>
<dbReference type="GO" id="GO:0046872">
    <property type="term" value="F:metal ion binding"/>
    <property type="evidence" value="ECO:0007669"/>
    <property type="project" value="UniProtKB-KW"/>
</dbReference>
<dbReference type="GO" id="GO:0000155">
    <property type="term" value="F:phosphorelay sensor kinase activity"/>
    <property type="evidence" value="ECO:0007669"/>
    <property type="project" value="InterPro"/>
</dbReference>
<dbReference type="InterPro" id="IPR004358">
    <property type="entry name" value="Sig_transdc_His_kin-like_C"/>
</dbReference>
<dbReference type="Pfam" id="PF08447">
    <property type="entry name" value="PAS_3"/>
    <property type="match status" value="1"/>
</dbReference>
<dbReference type="Gene3D" id="3.30.565.10">
    <property type="entry name" value="Histidine kinase-like ATPase, C-terminal domain"/>
    <property type="match status" value="1"/>
</dbReference>
<dbReference type="InterPro" id="IPR000700">
    <property type="entry name" value="PAS-assoc_C"/>
</dbReference>
<keyword evidence="9" id="KW-0479">Metal-binding</keyword>
<comment type="cofactor">
    <cofactor evidence="2">
        <name>[4Fe-4S] cluster</name>
        <dbReference type="ChEBI" id="CHEBI:49883"/>
    </cofactor>
</comment>
<dbReference type="SUPFAM" id="SSF55874">
    <property type="entry name" value="ATPase domain of HSP90 chaperone/DNA topoisomerase II/histidine kinase"/>
    <property type="match status" value="1"/>
</dbReference>
<evidence type="ECO:0000256" key="14">
    <source>
        <dbReference type="ARBA" id="ARBA00024827"/>
    </source>
</evidence>
<dbReference type="InterPro" id="IPR011712">
    <property type="entry name" value="Sig_transdc_His_kin_sub3_dim/P"/>
</dbReference>
<dbReference type="InterPro" id="IPR050482">
    <property type="entry name" value="Sensor_HK_TwoCompSys"/>
</dbReference>
<keyword evidence="11" id="KW-0408">Iron</keyword>
<dbReference type="EMBL" id="DTMF01000043">
    <property type="protein sequence ID" value="HGF33076.1"/>
    <property type="molecule type" value="Genomic_DNA"/>
</dbReference>
<evidence type="ECO:0000256" key="2">
    <source>
        <dbReference type="ARBA" id="ARBA00001966"/>
    </source>
</evidence>
<feature type="domain" description="PAS" evidence="18">
    <location>
        <begin position="254"/>
        <end position="308"/>
    </location>
</feature>
<comment type="subcellular location">
    <subcellularLocation>
        <location evidence="3">Cytoplasm</location>
    </subcellularLocation>
</comment>
<feature type="domain" description="PAC" evidence="19">
    <location>
        <begin position="498"/>
        <end position="550"/>
    </location>
</feature>
<evidence type="ECO:0000259" key="17">
    <source>
        <dbReference type="PROSITE" id="PS50109"/>
    </source>
</evidence>
<dbReference type="PRINTS" id="PR00344">
    <property type="entry name" value="BCTRLSENSOR"/>
</dbReference>
<dbReference type="Pfam" id="PF00989">
    <property type="entry name" value="PAS"/>
    <property type="match status" value="1"/>
</dbReference>
<feature type="coiled-coil region" evidence="16">
    <location>
        <begin position="368"/>
        <end position="395"/>
    </location>
</feature>
<dbReference type="Gene3D" id="1.20.5.1930">
    <property type="match status" value="1"/>
</dbReference>
<keyword evidence="12" id="KW-0902">Two-component regulatory system</keyword>
<evidence type="ECO:0000256" key="9">
    <source>
        <dbReference type="ARBA" id="ARBA00022723"/>
    </source>
</evidence>
<evidence type="ECO:0000256" key="15">
    <source>
        <dbReference type="ARBA" id="ARBA00030800"/>
    </source>
</evidence>
<gene>
    <name evidence="20" type="ORF">ENW96_01635</name>
</gene>
<keyword evidence="13" id="KW-0411">Iron-sulfur</keyword>
<dbReference type="InterPro" id="IPR013767">
    <property type="entry name" value="PAS_fold"/>
</dbReference>
<dbReference type="PROSITE" id="PS50112">
    <property type="entry name" value="PAS"/>
    <property type="match status" value="2"/>
</dbReference>
<dbReference type="Pfam" id="PF02518">
    <property type="entry name" value="HATPase_c"/>
    <property type="match status" value="1"/>
</dbReference>
<dbReference type="NCBIfam" id="TIGR00229">
    <property type="entry name" value="sensory_box"/>
    <property type="match status" value="2"/>
</dbReference>
<evidence type="ECO:0000259" key="18">
    <source>
        <dbReference type="PROSITE" id="PS50112"/>
    </source>
</evidence>
<dbReference type="SMART" id="SM00387">
    <property type="entry name" value="HATPase_c"/>
    <property type="match status" value="1"/>
</dbReference>
<protein>
    <recommendedName>
        <fullName evidence="5">Oxygen sensor histidine kinase NreB</fullName>
        <ecNumber evidence="4">2.7.13.3</ecNumber>
    </recommendedName>
    <alternativeName>
        <fullName evidence="15">Nitrogen regulation protein B</fullName>
    </alternativeName>
</protein>
<dbReference type="PANTHER" id="PTHR24421">
    <property type="entry name" value="NITRATE/NITRITE SENSOR PROTEIN NARX-RELATED"/>
    <property type="match status" value="1"/>
</dbReference>
<feature type="domain" description="Histidine kinase" evidence="17">
    <location>
        <begin position="572"/>
        <end position="770"/>
    </location>
</feature>
<keyword evidence="16" id="KW-0175">Coiled coil</keyword>
<sequence>MQKHHSCVNTRAIIEYFQEKAPADLPRLLEGLGPEIGQLPNPLEFLMEINNWVSSDVVIKMFENAREITKDRDIAFKIGFDSAARKKLGYIQRIILFAYRNPKRTLRQLQKINDKFNRNKIVDLVETTRDRAVVRLHWFEDIPATADFCLFNKGIYTGIPTIWNLPPAILDETKCYFKGDEYCEYHLKWAKRYSLKDTFLNIFVPWRALNYTIEELEKDKELLKKKFTEIHILNVELGEKLAELLRLQGSLQESEARFRNLLEYLPGVAVQGYAPDGTVRYWNKASEELYGFSAREAVGRNLGDLIIPPEIKPLFEQGLKLGAQATRSGEFMPSGEVNLRTKSGSLVPVYSIHTVVCLEGSEPLMFCIDVDLRERKRVEEELKKYRDHLEKLVEERTAELTMVNLQLQEEIQERLRTEMALRESEVRFRTVFESAPVGIALVSKDWDFMDVNLAFLDMLGFSLQELKQVGLSYIVHPEELAVARSLFEEMTKGERDFYEREGRYRRKDGSWMWGHINVSAIRDASGGLLFTVGMLVDITQQKAAQAEISAYQERLRALASELSLTEERERRLLAADLHDHIGQILALAQIKLGALHQEASSPESQASVNEIREFISQAIRYTRSLTYELGLPILYDLGLEAALEWLAEQMHGQHGLAVHVHRDQQALPLSEAARVLVFRVVRELLTNVIKHAQATRVDIEIARQGPFLHLQVLDDGVGFDTAETGARAGKSSGYGLFSIRERLTSLGGLVEINSRPGKGTRVSITVPLEQQEAAMN</sequence>
<comment type="caution">
    <text evidence="20">The sequence shown here is derived from an EMBL/GenBank/DDBJ whole genome shotgun (WGS) entry which is preliminary data.</text>
</comment>
<evidence type="ECO:0000256" key="5">
    <source>
        <dbReference type="ARBA" id="ARBA00017322"/>
    </source>
</evidence>
<dbReference type="PANTHER" id="PTHR24421:SF58">
    <property type="entry name" value="SIGNAL TRANSDUCTION HISTIDINE-PROTEIN KINASE_PHOSPHATASE UHPB"/>
    <property type="match status" value="1"/>
</dbReference>
<keyword evidence="6" id="KW-0004">4Fe-4S</keyword>
<dbReference type="Gene3D" id="3.30.450.20">
    <property type="entry name" value="PAS domain"/>
    <property type="match status" value="2"/>
</dbReference>
<evidence type="ECO:0000256" key="10">
    <source>
        <dbReference type="ARBA" id="ARBA00022777"/>
    </source>
</evidence>